<feature type="compositionally biased region" description="Basic residues" evidence="1">
    <location>
        <begin position="1"/>
        <end position="10"/>
    </location>
</feature>
<dbReference type="Gene3D" id="2.170.270.10">
    <property type="entry name" value="SET domain"/>
    <property type="match status" value="1"/>
</dbReference>
<dbReference type="PROSITE" id="PS50280">
    <property type="entry name" value="SET"/>
    <property type="match status" value="1"/>
</dbReference>
<dbReference type="Proteomes" id="UP001152320">
    <property type="component" value="Chromosome 23"/>
</dbReference>
<dbReference type="OrthoDB" id="16287at2759"/>
<name>A0A9Q0YEY2_HOLLE</name>
<feature type="region of interest" description="Disordered" evidence="1">
    <location>
        <begin position="1"/>
        <end position="22"/>
    </location>
</feature>
<evidence type="ECO:0000313" key="4">
    <source>
        <dbReference type="Proteomes" id="UP001152320"/>
    </source>
</evidence>
<comment type="caution">
    <text evidence="3">The sequence shown here is derived from an EMBL/GenBank/DDBJ whole genome shotgun (WGS) entry which is preliminary data.</text>
</comment>
<feature type="compositionally biased region" description="Gly residues" evidence="1">
    <location>
        <begin position="225"/>
        <end position="244"/>
    </location>
</feature>
<organism evidence="3 4">
    <name type="scientific">Holothuria leucospilota</name>
    <name type="common">Black long sea cucumber</name>
    <name type="synonym">Mertensiothuria leucospilota</name>
    <dbReference type="NCBI Taxonomy" id="206669"/>
    <lineage>
        <taxon>Eukaryota</taxon>
        <taxon>Metazoa</taxon>
        <taxon>Echinodermata</taxon>
        <taxon>Eleutherozoa</taxon>
        <taxon>Echinozoa</taxon>
        <taxon>Holothuroidea</taxon>
        <taxon>Aspidochirotacea</taxon>
        <taxon>Aspidochirotida</taxon>
        <taxon>Holothuriidae</taxon>
        <taxon>Holothuria</taxon>
    </lineage>
</organism>
<dbReference type="InterPro" id="IPR046341">
    <property type="entry name" value="SET_dom_sf"/>
</dbReference>
<dbReference type="InterPro" id="IPR001214">
    <property type="entry name" value="SET_dom"/>
</dbReference>
<keyword evidence="4" id="KW-1185">Reference proteome</keyword>
<evidence type="ECO:0000259" key="2">
    <source>
        <dbReference type="PROSITE" id="PS50280"/>
    </source>
</evidence>
<dbReference type="EMBL" id="JAIZAY010000023">
    <property type="protein sequence ID" value="KAJ8020130.1"/>
    <property type="molecule type" value="Genomic_DNA"/>
</dbReference>
<feature type="region of interest" description="Disordered" evidence="1">
    <location>
        <begin position="212"/>
        <end position="267"/>
    </location>
</feature>
<evidence type="ECO:0000313" key="3">
    <source>
        <dbReference type="EMBL" id="KAJ8020130.1"/>
    </source>
</evidence>
<sequence length="281" mass="29322">MLTRRAKGGRKGGPEDWIVSGKDPPGTEVRFVSGDVGKTVVQWSFAEGEVEGVLDFLLKMKGNDNNSIDATNSSRKGRFLNDEWIHPNAVVKKVVVAEQPRLAIFALVPISKFSEIRFDYGDKSAPWRKRGHGKVVAVLEGRDSGCRDSGGGALVKGGGDGFGHDGNKSGVRSDCWDLKKGTDSGCRDGGGALVEGDGDGFGCDGVLDDGNSSGVRSDGSNLKGGTDGGCRDGGGGAILEGPGDGFERDGVLEDDGNSSGVGSDDSDLKVSSYNYADSFHR</sequence>
<accession>A0A9Q0YEY2</accession>
<dbReference type="SUPFAM" id="SSF82199">
    <property type="entry name" value="SET domain"/>
    <property type="match status" value="1"/>
</dbReference>
<dbReference type="Pfam" id="PF00856">
    <property type="entry name" value="SET"/>
    <property type="match status" value="1"/>
</dbReference>
<proteinExistence type="predicted"/>
<dbReference type="AlphaFoldDB" id="A0A9Q0YEY2"/>
<gene>
    <name evidence="3" type="ORF">HOLleu_42000</name>
</gene>
<reference evidence="3" key="1">
    <citation type="submission" date="2021-10" db="EMBL/GenBank/DDBJ databases">
        <title>Tropical sea cucumber genome reveals ecological adaptation and Cuvierian tubules defense mechanism.</title>
        <authorList>
            <person name="Chen T."/>
        </authorList>
    </citation>
    <scope>NUCLEOTIDE SEQUENCE</scope>
    <source>
        <strain evidence="3">Nanhai2018</strain>
        <tissue evidence="3">Muscle</tissue>
    </source>
</reference>
<feature type="domain" description="SET" evidence="2">
    <location>
        <begin position="25"/>
        <end position="121"/>
    </location>
</feature>
<evidence type="ECO:0000256" key="1">
    <source>
        <dbReference type="SAM" id="MobiDB-lite"/>
    </source>
</evidence>
<protein>
    <recommendedName>
        <fullName evidence="2">SET domain-containing protein</fullName>
    </recommendedName>
</protein>